<name>A0A017H7D1_9FUSO</name>
<sequence>MRLETKRLYLRNWTEEDAEALYHCAKNPKVGPMAGWPAHQNVKESLKIIQDLLLTPYTFALILKEKNEIIGNVSLNIEEENPSSAELGCWMDVPFWGQELGVEALKEVIRFGFQELKLKELWASHFEENHQSRRLQEKCELRFRYKKENVDCPLIHAVKTKYFNYITREEWLKNERGIAK</sequence>
<dbReference type="Gene3D" id="3.40.630.30">
    <property type="match status" value="1"/>
</dbReference>
<dbReference type="AlphaFoldDB" id="A0A017H7D1"/>
<dbReference type="Proteomes" id="UP000031184">
    <property type="component" value="Unassembled WGS sequence"/>
</dbReference>
<dbReference type="GO" id="GO:0016747">
    <property type="term" value="F:acyltransferase activity, transferring groups other than amino-acyl groups"/>
    <property type="evidence" value="ECO:0007669"/>
    <property type="project" value="InterPro"/>
</dbReference>
<dbReference type="RefSeq" id="WP_039121532.1">
    <property type="nucleotide sequence ID" value="NZ_AOJP01000001.1"/>
</dbReference>
<accession>A0A017H7D1</accession>
<dbReference type="InterPro" id="IPR016181">
    <property type="entry name" value="Acyl_CoA_acyltransferase"/>
</dbReference>
<dbReference type="PANTHER" id="PTHR43792">
    <property type="entry name" value="GNAT FAMILY, PUTATIVE (AFU_ORTHOLOGUE AFUA_3G00765)-RELATED-RELATED"/>
    <property type="match status" value="1"/>
</dbReference>
<dbReference type="OrthoDB" id="9785602at2"/>
<dbReference type="SUPFAM" id="SSF55729">
    <property type="entry name" value="Acyl-CoA N-acyltransferases (Nat)"/>
    <property type="match status" value="1"/>
</dbReference>
<comment type="caution">
    <text evidence="1">The sequence shown here is derived from an EMBL/GenBank/DDBJ whole genome shotgun (WGS) entry which is preliminary data.</text>
</comment>
<dbReference type="InterPro" id="IPR051531">
    <property type="entry name" value="N-acetyltransferase"/>
</dbReference>
<evidence type="ECO:0000313" key="1">
    <source>
        <dbReference type="EMBL" id="KID49305.1"/>
    </source>
</evidence>
<dbReference type="PATRIC" id="fig|1226633.4.peg.786"/>
<gene>
    <name evidence="1" type="ORF">C095_03920</name>
</gene>
<reference evidence="1 2" key="1">
    <citation type="submission" date="2013-08" db="EMBL/GenBank/DDBJ databases">
        <title>An opportunistic ruminal bacterium that causes liver abscesses in cattle.</title>
        <authorList>
            <person name="Benahmed F.H."/>
            <person name="Rasmussen M."/>
            <person name="Harbottle H."/>
            <person name="Soppet D."/>
            <person name="Nagaraja T.G."/>
            <person name="Davidson M."/>
        </authorList>
    </citation>
    <scope>NUCLEOTIDE SEQUENCE [LARGE SCALE GENOMIC DNA]</scope>
    <source>
        <strain evidence="1 2">B35</strain>
    </source>
</reference>
<dbReference type="InterPro" id="IPR000182">
    <property type="entry name" value="GNAT_dom"/>
</dbReference>
<dbReference type="EMBL" id="AUZI01000012">
    <property type="protein sequence ID" value="KID49305.1"/>
    <property type="molecule type" value="Genomic_DNA"/>
</dbReference>
<proteinExistence type="predicted"/>
<organism evidence="1 2">
    <name type="scientific">Fusobacterium necrophorum subsp. funduliforme B35</name>
    <dbReference type="NCBI Taxonomy" id="1226633"/>
    <lineage>
        <taxon>Bacteria</taxon>
        <taxon>Fusobacteriati</taxon>
        <taxon>Fusobacteriota</taxon>
        <taxon>Fusobacteriia</taxon>
        <taxon>Fusobacteriales</taxon>
        <taxon>Fusobacteriaceae</taxon>
        <taxon>Fusobacterium</taxon>
    </lineage>
</organism>
<keyword evidence="1" id="KW-0808">Transferase</keyword>
<dbReference type="Pfam" id="PF13302">
    <property type="entry name" value="Acetyltransf_3"/>
    <property type="match status" value="1"/>
</dbReference>
<evidence type="ECO:0000313" key="2">
    <source>
        <dbReference type="Proteomes" id="UP000031184"/>
    </source>
</evidence>
<protein>
    <submittedName>
        <fullName evidence="1">GNAT family acetyltransferase</fullName>
    </submittedName>
</protein>
<dbReference type="PROSITE" id="PS51186">
    <property type="entry name" value="GNAT"/>
    <property type="match status" value="1"/>
</dbReference>